<dbReference type="InterPro" id="IPR019109">
    <property type="entry name" value="MamF_MmsF"/>
</dbReference>
<evidence type="ECO:0000256" key="2">
    <source>
        <dbReference type="ARBA" id="ARBA00022692"/>
    </source>
</evidence>
<feature type="transmembrane region" description="Helical" evidence="5">
    <location>
        <begin position="65"/>
        <end position="91"/>
    </location>
</feature>
<organism evidence="6 7">
    <name type="scientific">Paenarthrobacter aurescens</name>
    <name type="common">Arthrobacter aurescens</name>
    <dbReference type="NCBI Taxonomy" id="43663"/>
    <lineage>
        <taxon>Bacteria</taxon>
        <taxon>Bacillati</taxon>
        <taxon>Actinomycetota</taxon>
        <taxon>Actinomycetes</taxon>
        <taxon>Micrococcales</taxon>
        <taxon>Micrococcaceae</taxon>
        <taxon>Paenarthrobacter</taxon>
    </lineage>
</organism>
<dbReference type="Pfam" id="PF09685">
    <property type="entry name" value="MamF_MmsF"/>
    <property type="match status" value="1"/>
</dbReference>
<evidence type="ECO:0000256" key="1">
    <source>
        <dbReference type="ARBA" id="ARBA00004141"/>
    </source>
</evidence>
<reference evidence="6 7" key="1">
    <citation type="submission" date="2019-06" db="EMBL/GenBank/DDBJ databases">
        <title>Whole genome shotgun sequence of Paenarthrobacter aurescens NBRC 12136.</title>
        <authorList>
            <person name="Hosoyama A."/>
            <person name="Uohara A."/>
            <person name="Ohji S."/>
            <person name="Ichikawa N."/>
        </authorList>
    </citation>
    <scope>NUCLEOTIDE SEQUENCE [LARGE SCALE GENOMIC DNA]</scope>
    <source>
        <strain evidence="6 7">NBRC 12136</strain>
    </source>
</reference>
<keyword evidence="3 5" id="KW-1133">Transmembrane helix</keyword>
<feature type="transmembrane region" description="Helical" evidence="5">
    <location>
        <begin position="97"/>
        <end position="121"/>
    </location>
</feature>
<dbReference type="AlphaFoldDB" id="A0A4Y3NF87"/>
<protein>
    <recommendedName>
        <fullName evidence="8">DUF4870 domain-containing protein</fullName>
    </recommendedName>
</protein>
<keyword evidence="7" id="KW-1185">Reference proteome</keyword>
<gene>
    <name evidence="6" type="ORF">AAU01_05610</name>
</gene>
<evidence type="ECO:0000256" key="3">
    <source>
        <dbReference type="ARBA" id="ARBA00022989"/>
    </source>
</evidence>
<comment type="subcellular location">
    <subcellularLocation>
        <location evidence="1">Membrane</location>
        <topology evidence="1">Multi-pass membrane protein</topology>
    </subcellularLocation>
</comment>
<name>A0A4Y3NF87_PAEAU</name>
<evidence type="ECO:0008006" key="8">
    <source>
        <dbReference type="Google" id="ProtNLM"/>
    </source>
</evidence>
<dbReference type="Proteomes" id="UP000317715">
    <property type="component" value="Unassembled WGS sequence"/>
</dbReference>
<evidence type="ECO:0000256" key="5">
    <source>
        <dbReference type="SAM" id="Phobius"/>
    </source>
</evidence>
<evidence type="ECO:0000256" key="4">
    <source>
        <dbReference type="ARBA" id="ARBA00023136"/>
    </source>
</evidence>
<feature type="transmembrane region" description="Helical" evidence="5">
    <location>
        <begin position="33"/>
        <end position="53"/>
    </location>
</feature>
<dbReference type="EMBL" id="BJMD01000002">
    <property type="protein sequence ID" value="GEB17806.1"/>
    <property type="molecule type" value="Genomic_DNA"/>
</dbReference>
<evidence type="ECO:0000313" key="6">
    <source>
        <dbReference type="EMBL" id="GEB17806.1"/>
    </source>
</evidence>
<keyword evidence="2 5" id="KW-0812">Transmembrane</keyword>
<comment type="caution">
    <text evidence="6">The sequence shown here is derived from an EMBL/GenBank/DDBJ whole genome shotgun (WGS) entry which is preliminary data.</text>
</comment>
<keyword evidence="4 5" id="KW-0472">Membrane</keyword>
<evidence type="ECO:0000313" key="7">
    <source>
        <dbReference type="Proteomes" id="UP000317715"/>
    </source>
</evidence>
<sequence>MIIMSAQPIQVSPRPGTSHHAELSPQAETTLAMFAHLSGLLGIVGPLVVFLVLQEKSQFARKQALEAINFHITVILAVPVGIAFVFAGNLFGSYQPITVIVAAALIFPIVAATNAGTGQFYRYPLAIRFIKI</sequence>
<accession>A0A4Y3NF87</accession>
<proteinExistence type="predicted"/>